<feature type="transmembrane region" description="Helical" evidence="1">
    <location>
        <begin position="33"/>
        <end position="50"/>
    </location>
</feature>
<keyword evidence="1" id="KW-0472">Membrane</keyword>
<sequence length="148" mass="17788">MWEKFKNIHHMFHVAVVFIFFPIAGVISGDYPLLTLLWTAIFIGAYYTILLSNHKMFQQISWLILLVYIFYSSIWLNSGFVWYIFYLSNLFVYHFKEMSFKSWRFGSFLTLQPLLLISLYMKNPVDISYLSFLFFRLNDFWSSSNTAF</sequence>
<feature type="transmembrane region" description="Helical" evidence="1">
    <location>
        <begin position="7"/>
        <end position="27"/>
    </location>
</feature>
<keyword evidence="1" id="KW-1133">Transmembrane helix</keyword>
<name>F9P4A1_STRCV</name>
<reference evidence="2 3" key="1">
    <citation type="submission" date="2011-06" db="EMBL/GenBank/DDBJ databases">
        <authorList>
            <person name="Harkins D.M."/>
            <person name="Madupu R."/>
            <person name="Durkin A.S."/>
            <person name="Torralba M."/>
            <person name="Methe B."/>
            <person name="Sutton G.G."/>
            <person name="Nelson K.E."/>
        </authorList>
    </citation>
    <scope>NUCLEOTIDE SEQUENCE [LARGE SCALE GENOMIC DNA]</scope>
    <source>
        <strain evidence="2 3">SK1060</strain>
    </source>
</reference>
<evidence type="ECO:0000313" key="2">
    <source>
        <dbReference type="EMBL" id="EGV10500.1"/>
    </source>
</evidence>
<accession>F9P4A1</accession>
<protein>
    <submittedName>
        <fullName evidence="2">Conserved domain protein</fullName>
    </submittedName>
</protein>
<dbReference type="eggNOG" id="COG4585">
    <property type="taxonomic scope" value="Bacteria"/>
</dbReference>
<dbReference type="AlphaFoldDB" id="F9P4A1"/>
<evidence type="ECO:0000313" key="3">
    <source>
        <dbReference type="Proteomes" id="UP000003287"/>
    </source>
</evidence>
<evidence type="ECO:0000256" key="1">
    <source>
        <dbReference type="SAM" id="Phobius"/>
    </source>
</evidence>
<dbReference type="Proteomes" id="UP000003287">
    <property type="component" value="Unassembled WGS sequence"/>
</dbReference>
<dbReference type="EMBL" id="AFUP01000001">
    <property type="protein sequence ID" value="EGV10500.1"/>
    <property type="molecule type" value="Genomic_DNA"/>
</dbReference>
<feature type="transmembrane region" description="Helical" evidence="1">
    <location>
        <begin position="62"/>
        <end position="85"/>
    </location>
</feature>
<keyword evidence="1" id="KW-0812">Transmembrane</keyword>
<proteinExistence type="predicted"/>
<organism evidence="2 3">
    <name type="scientific">Streptococcus constellatus subsp. pharyngis SK1060 = CCUG 46377</name>
    <dbReference type="NCBI Taxonomy" id="1035184"/>
    <lineage>
        <taxon>Bacteria</taxon>
        <taxon>Bacillati</taxon>
        <taxon>Bacillota</taxon>
        <taxon>Bacilli</taxon>
        <taxon>Lactobacillales</taxon>
        <taxon>Streptococcaceae</taxon>
        <taxon>Streptococcus</taxon>
        <taxon>Streptococcus anginosus group</taxon>
    </lineage>
</organism>
<gene>
    <name evidence="2" type="ORF">HMPREF1042_0297</name>
</gene>